<organism evidence="3 4">
    <name type="scientific">Candidatus Anaerotruncus excrementipullorum</name>
    <dbReference type="NCBI Taxonomy" id="2838465"/>
    <lineage>
        <taxon>Bacteria</taxon>
        <taxon>Bacillati</taxon>
        <taxon>Bacillota</taxon>
        <taxon>Clostridia</taxon>
        <taxon>Eubacteriales</taxon>
        <taxon>Oscillospiraceae</taxon>
        <taxon>Anaerotruncus</taxon>
    </lineage>
</organism>
<feature type="chain" id="PRO_5038788994" evidence="2">
    <location>
        <begin position="26"/>
        <end position="418"/>
    </location>
</feature>
<dbReference type="AlphaFoldDB" id="A0A9D1WRI3"/>
<evidence type="ECO:0000256" key="2">
    <source>
        <dbReference type="SAM" id="SignalP"/>
    </source>
</evidence>
<gene>
    <name evidence="3" type="ORF">H9736_05745</name>
</gene>
<accession>A0A9D1WRI3</accession>
<evidence type="ECO:0000256" key="1">
    <source>
        <dbReference type="SAM" id="MobiDB-lite"/>
    </source>
</evidence>
<proteinExistence type="predicted"/>
<feature type="region of interest" description="Disordered" evidence="1">
    <location>
        <begin position="49"/>
        <end position="71"/>
    </location>
</feature>
<dbReference type="SUPFAM" id="SSF69360">
    <property type="entry name" value="Cell wall binding repeat"/>
    <property type="match status" value="1"/>
</dbReference>
<dbReference type="EMBL" id="DXES01000125">
    <property type="protein sequence ID" value="HIX65736.1"/>
    <property type="molecule type" value="Genomic_DNA"/>
</dbReference>
<protein>
    <submittedName>
        <fullName evidence="3">WG repeat-containing protein</fullName>
    </submittedName>
</protein>
<dbReference type="Pfam" id="PF14903">
    <property type="entry name" value="WG_beta_rep"/>
    <property type="match status" value="6"/>
</dbReference>
<reference evidence="3" key="2">
    <citation type="submission" date="2021-04" db="EMBL/GenBank/DDBJ databases">
        <authorList>
            <person name="Gilroy R."/>
        </authorList>
    </citation>
    <scope>NUCLEOTIDE SEQUENCE</scope>
    <source>
        <strain evidence="3">CHK188-5543</strain>
    </source>
</reference>
<dbReference type="Proteomes" id="UP000886800">
    <property type="component" value="Unassembled WGS sequence"/>
</dbReference>
<evidence type="ECO:0000313" key="3">
    <source>
        <dbReference type="EMBL" id="HIX65736.1"/>
    </source>
</evidence>
<dbReference type="PANTHER" id="PTHR37841:SF1">
    <property type="entry name" value="DUF3298 DOMAIN-CONTAINING PROTEIN"/>
    <property type="match status" value="1"/>
</dbReference>
<sequence>MYQKKRLQALFAPVALAVSVCCLCAACQIFSAPGKAAVFGELRSAASPLEQRTPSSEERRTFEEEMDPNTPLWTVQPPKETYLFSAKDNESGNYGYMDHTGEWVVPPVFQKTLSLMPYLFVVDMDLLPAQKEDLWGFVDRDGVWKIPPVFDSVEYFEQGRAFVEYQGEAALLDLDGNLGAVEALGNAPFASNGMAVCQQLWQGSTIPLCGYLNRQGEWVIPPEYTFPPEFSPVARAYQLSFCEGVAVVCEKETYRFGAIDESGAWVIPPSFEGLYPFTEGVAAACQEGKWGFIDHEGNWVIQPIYQGAQVFSEGLAPVKLGTAWGCVDHAGELVIPAQFDLLDEDAFYFNGFHDGLLCVTEPETSLSGYLNQEGEWSIPPIYEHATPFLHGVARVSRNHTVQYIRPDGSVLREWQDRG</sequence>
<dbReference type="InterPro" id="IPR032774">
    <property type="entry name" value="WG_beta_rep"/>
</dbReference>
<feature type="signal peptide" evidence="2">
    <location>
        <begin position="1"/>
        <end position="25"/>
    </location>
</feature>
<comment type="caution">
    <text evidence="3">The sequence shown here is derived from an EMBL/GenBank/DDBJ whole genome shotgun (WGS) entry which is preliminary data.</text>
</comment>
<dbReference type="PANTHER" id="PTHR37841">
    <property type="entry name" value="GLR2918 PROTEIN"/>
    <property type="match status" value="1"/>
</dbReference>
<reference evidence="3" key="1">
    <citation type="journal article" date="2021" name="PeerJ">
        <title>Extensive microbial diversity within the chicken gut microbiome revealed by metagenomics and culture.</title>
        <authorList>
            <person name="Gilroy R."/>
            <person name="Ravi A."/>
            <person name="Getino M."/>
            <person name="Pursley I."/>
            <person name="Horton D.L."/>
            <person name="Alikhan N.F."/>
            <person name="Baker D."/>
            <person name="Gharbi K."/>
            <person name="Hall N."/>
            <person name="Watson M."/>
            <person name="Adriaenssens E.M."/>
            <person name="Foster-Nyarko E."/>
            <person name="Jarju S."/>
            <person name="Secka A."/>
            <person name="Antonio M."/>
            <person name="Oren A."/>
            <person name="Chaudhuri R.R."/>
            <person name="La Ragione R."/>
            <person name="Hildebrand F."/>
            <person name="Pallen M.J."/>
        </authorList>
    </citation>
    <scope>NUCLEOTIDE SEQUENCE</scope>
    <source>
        <strain evidence="3">CHK188-5543</strain>
    </source>
</reference>
<keyword evidence="2" id="KW-0732">Signal</keyword>
<evidence type="ECO:0000313" key="4">
    <source>
        <dbReference type="Proteomes" id="UP000886800"/>
    </source>
</evidence>
<name>A0A9D1WRI3_9FIRM</name>